<evidence type="ECO:0000313" key="8">
    <source>
        <dbReference type="RefSeq" id="XP_048332065.2"/>
    </source>
</evidence>
<evidence type="ECO:0000259" key="6">
    <source>
        <dbReference type="PROSITE" id="PS50888"/>
    </source>
</evidence>
<dbReference type="InterPro" id="IPR045895">
    <property type="entry name" value="bHLH91-like"/>
</dbReference>
<dbReference type="Pfam" id="PF00010">
    <property type="entry name" value="HLH"/>
    <property type="match status" value="1"/>
</dbReference>
<sequence>MYGDQNGCSFDPEENGAQSENGFSQTQPNMNPQLPSQSSSFKLQEGTGTTTTTIDNQTGFAVEENLMLSMEEFSYHQTHHHHHHRHPPQDDILAAATSMDMELQHQLALEALESSYNSIGGNNNTNWVDPHLPESPYFPAPDLLNLFNLPRCSPSSLLPNSSSNITFTQKPTTNFQNSLSFLGDCHHLPTGVVADSASASSVLYDPLFHLNLPPQPPLFRELFQSLPNGHSLPGSKNGSLFSNGGDEMEADGGVYQEGSDGRQFENGVFEFTAHIGEGRDGKGTKHLATERQRRVQLNDKYRALRSLVPNPTKNDRASVVGDAIEYIRELLRTVNDLQLLVERKRCGRERIKRQKTEEESAAGADGDVESSDIKPSNIVDPADQSYNSSLRSTWLQRKSKDTEVDIRIVDDEVTIKLAQRKKINLLLFASKVLNELQLDLHHVAGGHVGDYYSFLFNSKIYEGSSLYASAIANKLIEVLDSQYAAVPPTNSY</sequence>
<dbReference type="InterPro" id="IPR011598">
    <property type="entry name" value="bHLH_dom"/>
</dbReference>
<feature type="region of interest" description="Disordered" evidence="5">
    <location>
        <begin position="1"/>
        <end position="54"/>
    </location>
</feature>
<keyword evidence="7" id="KW-1185">Reference proteome</keyword>
<feature type="domain" description="BHLH" evidence="6">
    <location>
        <begin position="281"/>
        <end position="330"/>
    </location>
</feature>
<organism evidence="7 8">
    <name type="scientific">Ziziphus jujuba</name>
    <name type="common">Chinese jujube</name>
    <name type="synonym">Ziziphus sativa</name>
    <dbReference type="NCBI Taxonomy" id="326968"/>
    <lineage>
        <taxon>Eukaryota</taxon>
        <taxon>Viridiplantae</taxon>
        <taxon>Streptophyta</taxon>
        <taxon>Embryophyta</taxon>
        <taxon>Tracheophyta</taxon>
        <taxon>Spermatophyta</taxon>
        <taxon>Magnoliopsida</taxon>
        <taxon>eudicotyledons</taxon>
        <taxon>Gunneridae</taxon>
        <taxon>Pentapetalae</taxon>
        <taxon>rosids</taxon>
        <taxon>fabids</taxon>
        <taxon>Rosales</taxon>
        <taxon>Rhamnaceae</taxon>
        <taxon>Paliureae</taxon>
        <taxon>Ziziphus</taxon>
    </lineage>
</organism>
<feature type="region of interest" description="Disordered" evidence="5">
    <location>
        <begin position="352"/>
        <end position="385"/>
    </location>
</feature>
<evidence type="ECO:0000256" key="5">
    <source>
        <dbReference type="SAM" id="MobiDB-lite"/>
    </source>
</evidence>
<dbReference type="PANTHER" id="PTHR46834:SF1">
    <property type="entry name" value="TRANSCRIPTION FACTOR BHLH10"/>
    <property type="match status" value="1"/>
</dbReference>
<dbReference type="RefSeq" id="XP_048332065.2">
    <property type="nucleotide sequence ID" value="XM_048476108.2"/>
</dbReference>
<proteinExistence type="predicted"/>
<dbReference type="PANTHER" id="PTHR46834">
    <property type="entry name" value="TRANSCRIPTION FACTOR BHLH91"/>
    <property type="match status" value="1"/>
</dbReference>
<reference evidence="8" key="1">
    <citation type="submission" date="2025-08" db="UniProtKB">
        <authorList>
            <consortium name="RefSeq"/>
        </authorList>
    </citation>
    <scope>IDENTIFICATION</scope>
    <source>
        <tissue evidence="8">Seedling</tissue>
    </source>
</reference>
<evidence type="ECO:0000256" key="3">
    <source>
        <dbReference type="ARBA" id="ARBA00023163"/>
    </source>
</evidence>
<keyword evidence="2" id="KW-0805">Transcription regulation</keyword>
<dbReference type="Proteomes" id="UP001652623">
    <property type="component" value="Chromosome 5"/>
</dbReference>
<accession>A0ABM3INA0</accession>
<dbReference type="PROSITE" id="PS50888">
    <property type="entry name" value="BHLH"/>
    <property type="match status" value="1"/>
</dbReference>
<gene>
    <name evidence="8" type="primary">LOC107428844</name>
</gene>
<comment type="subcellular location">
    <subcellularLocation>
        <location evidence="1">Nucleus</location>
    </subcellularLocation>
</comment>
<protein>
    <submittedName>
        <fullName evidence="8">Transcription factor bHLH91</fullName>
    </submittedName>
</protein>
<dbReference type="SUPFAM" id="SSF47459">
    <property type="entry name" value="HLH, helix-loop-helix DNA-binding domain"/>
    <property type="match status" value="1"/>
</dbReference>
<dbReference type="InterPro" id="IPR036638">
    <property type="entry name" value="HLH_DNA-bd_sf"/>
</dbReference>
<dbReference type="InterPro" id="IPR045896">
    <property type="entry name" value="MYC1-like_bHLH"/>
</dbReference>
<dbReference type="Gene3D" id="4.10.280.10">
    <property type="entry name" value="Helix-loop-helix DNA-binding domain"/>
    <property type="match status" value="1"/>
</dbReference>
<evidence type="ECO:0000313" key="7">
    <source>
        <dbReference type="Proteomes" id="UP001652623"/>
    </source>
</evidence>
<evidence type="ECO:0000256" key="4">
    <source>
        <dbReference type="ARBA" id="ARBA00023242"/>
    </source>
</evidence>
<dbReference type="GeneID" id="107428844"/>
<keyword evidence="3" id="KW-0804">Transcription</keyword>
<evidence type="ECO:0000256" key="2">
    <source>
        <dbReference type="ARBA" id="ARBA00023015"/>
    </source>
</evidence>
<feature type="compositionally biased region" description="Polar residues" evidence="5">
    <location>
        <begin position="16"/>
        <end position="42"/>
    </location>
</feature>
<name>A0ABM3INA0_ZIZJJ</name>
<keyword evidence="4" id="KW-0539">Nucleus</keyword>
<dbReference type="SMART" id="SM00353">
    <property type="entry name" value="HLH"/>
    <property type="match status" value="1"/>
</dbReference>
<dbReference type="CDD" id="cd18918">
    <property type="entry name" value="bHLH_AtMYC1_like"/>
    <property type="match status" value="1"/>
</dbReference>
<evidence type="ECO:0000256" key="1">
    <source>
        <dbReference type="ARBA" id="ARBA00004123"/>
    </source>
</evidence>